<evidence type="ECO:0000259" key="2">
    <source>
        <dbReference type="Pfam" id="PF23771"/>
    </source>
</evidence>
<feature type="domain" description="DUF7168" evidence="2">
    <location>
        <begin position="52"/>
        <end position="165"/>
    </location>
</feature>
<accession>A0A8J2Z398</accession>
<dbReference type="AlphaFoldDB" id="A0A8J2Z398"/>
<dbReference type="Proteomes" id="UP000636949">
    <property type="component" value="Unassembled WGS sequence"/>
</dbReference>
<dbReference type="Pfam" id="PF23771">
    <property type="entry name" value="DUF7168"/>
    <property type="match status" value="1"/>
</dbReference>
<evidence type="ECO:0000259" key="1">
    <source>
        <dbReference type="Pfam" id="PF10979"/>
    </source>
</evidence>
<reference evidence="3" key="2">
    <citation type="submission" date="2020-09" db="EMBL/GenBank/DDBJ databases">
        <authorList>
            <person name="Sun Q."/>
            <person name="Zhou Y."/>
        </authorList>
    </citation>
    <scope>NUCLEOTIDE SEQUENCE</scope>
    <source>
        <strain evidence="3">CGMCC 1.15758</strain>
    </source>
</reference>
<organism evidence="3 4">
    <name type="scientific">Cysteiniphilum litorale</name>
    <dbReference type="NCBI Taxonomy" id="2056700"/>
    <lineage>
        <taxon>Bacteria</taxon>
        <taxon>Pseudomonadati</taxon>
        <taxon>Pseudomonadota</taxon>
        <taxon>Gammaproteobacteria</taxon>
        <taxon>Thiotrichales</taxon>
        <taxon>Fastidiosibacteraceae</taxon>
        <taxon>Cysteiniphilum</taxon>
    </lineage>
</organism>
<dbReference type="OrthoDB" id="7275531at2"/>
<sequence>MQYNDKHKDKIKKLLELSMSDNENEANIALKQAMSLMNKHNLTKEEVYGQKMISKTIETNYMRIPAWYNSLYATMCNLSGCLVVSSNGRSELGTKAKIQIAGRQRDVENAIYLTVFLSRELEKSVEKYKSSLPKNKIRNATTLVKSYRMGFINNLFQRMQASRNQFFTDTNSHNQMICVDHQSRISEARAFFCKENNVRIKNHRSQARYDQSGLSAGRSDADKLQINNAVNRQDQIHGITYN</sequence>
<dbReference type="Pfam" id="PF10979">
    <property type="entry name" value="DUF2786"/>
    <property type="match status" value="1"/>
</dbReference>
<evidence type="ECO:0000313" key="4">
    <source>
        <dbReference type="Proteomes" id="UP000636949"/>
    </source>
</evidence>
<dbReference type="InterPro" id="IPR024498">
    <property type="entry name" value="DUF2786"/>
</dbReference>
<gene>
    <name evidence="3" type="ORF">GCM10010995_07800</name>
</gene>
<protein>
    <recommendedName>
        <fullName evidence="5">DUF2786 domain-containing protein</fullName>
    </recommendedName>
</protein>
<name>A0A8J2Z398_9GAMM</name>
<dbReference type="InterPro" id="IPR055592">
    <property type="entry name" value="DUF7168"/>
</dbReference>
<feature type="domain" description="DUF2786" evidence="1">
    <location>
        <begin position="8"/>
        <end position="43"/>
    </location>
</feature>
<reference evidence="3" key="1">
    <citation type="journal article" date="2014" name="Int. J. Syst. Evol. Microbiol.">
        <title>Complete genome sequence of Corynebacterium casei LMG S-19264T (=DSM 44701T), isolated from a smear-ripened cheese.</title>
        <authorList>
            <consortium name="US DOE Joint Genome Institute (JGI-PGF)"/>
            <person name="Walter F."/>
            <person name="Albersmeier A."/>
            <person name="Kalinowski J."/>
            <person name="Ruckert C."/>
        </authorList>
    </citation>
    <scope>NUCLEOTIDE SEQUENCE</scope>
    <source>
        <strain evidence="3">CGMCC 1.15758</strain>
    </source>
</reference>
<comment type="caution">
    <text evidence="3">The sequence shown here is derived from an EMBL/GenBank/DDBJ whole genome shotgun (WGS) entry which is preliminary data.</text>
</comment>
<proteinExistence type="predicted"/>
<evidence type="ECO:0008006" key="5">
    <source>
        <dbReference type="Google" id="ProtNLM"/>
    </source>
</evidence>
<evidence type="ECO:0000313" key="3">
    <source>
        <dbReference type="EMBL" id="GGF93095.1"/>
    </source>
</evidence>
<dbReference type="RefSeq" id="WP_117002143.1">
    <property type="nucleotide sequence ID" value="NZ_BMJS01000005.1"/>
</dbReference>
<dbReference type="EMBL" id="BMJS01000005">
    <property type="protein sequence ID" value="GGF93095.1"/>
    <property type="molecule type" value="Genomic_DNA"/>
</dbReference>
<keyword evidence="4" id="KW-1185">Reference proteome</keyword>